<dbReference type="GO" id="GO:0005737">
    <property type="term" value="C:cytoplasm"/>
    <property type="evidence" value="ECO:0007669"/>
    <property type="project" value="UniProtKB-SubCell"/>
</dbReference>
<dbReference type="Gene3D" id="3.40.50.620">
    <property type="entry name" value="HUPs"/>
    <property type="match status" value="1"/>
</dbReference>
<keyword evidence="1 9" id="KW-0820">tRNA-binding</keyword>
<dbReference type="GO" id="GO:0002143">
    <property type="term" value="P:tRNA wobble position uridine thiolation"/>
    <property type="evidence" value="ECO:0007669"/>
    <property type="project" value="TreeGrafter"/>
</dbReference>
<reference evidence="12" key="1">
    <citation type="journal article" date="2020" name="mSystems">
        <title>Genome- and Community-Level Interaction Insights into Carbon Utilization and Element Cycling Functions of Hydrothermarchaeota in Hydrothermal Sediment.</title>
        <authorList>
            <person name="Zhou Z."/>
            <person name="Liu Y."/>
            <person name="Xu W."/>
            <person name="Pan J."/>
            <person name="Luo Z.H."/>
            <person name="Li M."/>
        </authorList>
    </citation>
    <scope>NUCLEOTIDE SEQUENCE [LARGE SCALE GENOMIC DNA]</scope>
    <source>
        <strain evidence="12">HyVt-19</strain>
    </source>
</reference>
<evidence type="ECO:0000256" key="9">
    <source>
        <dbReference type="HAMAP-Rule" id="MF_00144"/>
    </source>
</evidence>
<feature type="site" description="Interaction with tRNA" evidence="9">
    <location>
        <position position="127"/>
    </location>
</feature>
<dbReference type="InterPro" id="IPR014729">
    <property type="entry name" value="Rossmann-like_a/b/a_fold"/>
</dbReference>
<dbReference type="SUPFAM" id="SSF52402">
    <property type="entry name" value="Adenine nucleotide alpha hydrolases-like"/>
    <property type="match status" value="1"/>
</dbReference>
<feature type="binding site" evidence="9">
    <location>
        <position position="126"/>
    </location>
    <ligand>
        <name>ATP</name>
        <dbReference type="ChEBI" id="CHEBI:30616"/>
    </ligand>
</feature>
<comment type="similarity">
    <text evidence="9">Belongs to the MnmA/TRMU family.</text>
</comment>
<dbReference type="FunFam" id="2.30.30.280:FF:000001">
    <property type="entry name" value="tRNA-specific 2-thiouridylase MnmA"/>
    <property type="match status" value="1"/>
</dbReference>
<comment type="caution">
    <text evidence="12">The sequence shown here is derived from an EMBL/GenBank/DDBJ whole genome shotgun (WGS) entry which is preliminary data.</text>
</comment>
<feature type="region of interest" description="Interaction with tRNA" evidence="9">
    <location>
        <begin position="151"/>
        <end position="153"/>
    </location>
</feature>
<dbReference type="EC" id="2.8.1.13" evidence="9"/>
<dbReference type="Gene3D" id="2.40.30.10">
    <property type="entry name" value="Translation factors"/>
    <property type="match status" value="1"/>
</dbReference>
<feature type="active site" description="Cysteine persulfide intermediate" evidence="9">
    <location>
        <position position="201"/>
    </location>
</feature>
<dbReference type="CDD" id="cd01998">
    <property type="entry name" value="MnmA_TRMU-like"/>
    <property type="match status" value="1"/>
</dbReference>
<evidence type="ECO:0000256" key="2">
    <source>
        <dbReference type="ARBA" id="ARBA00022679"/>
    </source>
</evidence>
<feature type="domain" description="tRNA-specific 2-thiouridylase MnmA-like C-terminal" evidence="10">
    <location>
        <begin position="284"/>
        <end position="360"/>
    </location>
</feature>
<evidence type="ECO:0000256" key="8">
    <source>
        <dbReference type="ARBA" id="ARBA00051542"/>
    </source>
</evidence>
<comment type="function">
    <text evidence="9">Catalyzes the 2-thiolation of uridine at the wobble position (U34) of tRNA, leading to the formation of s(2)U34.</text>
</comment>
<evidence type="ECO:0000256" key="5">
    <source>
        <dbReference type="ARBA" id="ARBA00022840"/>
    </source>
</evidence>
<dbReference type="AlphaFoldDB" id="A0A7C1AWT0"/>
<accession>A0A7C1AWT0</accession>
<dbReference type="InterPro" id="IPR046885">
    <property type="entry name" value="MnmA-like_C"/>
</dbReference>
<keyword evidence="9" id="KW-0963">Cytoplasm</keyword>
<feature type="domain" description="tRNA-specific 2-thiouridylase MnmA-like central" evidence="11">
    <location>
        <begin position="210"/>
        <end position="275"/>
    </location>
</feature>
<evidence type="ECO:0000256" key="3">
    <source>
        <dbReference type="ARBA" id="ARBA00022694"/>
    </source>
</evidence>
<dbReference type="HAMAP" id="MF_00144">
    <property type="entry name" value="tRNA_thiouridyl_MnmA"/>
    <property type="match status" value="1"/>
</dbReference>
<comment type="subcellular location">
    <subcellularLocation>
        <location evidence="9">Cytoplasm</location>
    </subcellularLocation>
</comment>
<keyword evidence="7" id="KW-1015">Disulfide bond</keyword>
<dbReference type="NCBIfam" id="TIGR00420">
    <property type="entry name" value="trmU"/>
    <property type="match status" value="1"/>
</dbReference>
<dbReference type="Pfam" id="PF20258">
    <property type="entry name" value="tRNA_Me_trans_C"/>
    <property type="match status" value="1"/>
</dbReference>
<keyword evidence="3 9" id="KW-0819">tRNA processing</keyword>
<sequence length="381" mass="42694">MNRYQVQNSRICVAVSGGIDSLRTAALLKEQGCDVVAIHMKLFQEDTIPSQKLERIKRILGTFGIDRIHLVDFSNHFEKLVIQPFIQSYISGMTPNPCTICNPTVKFGLLLDYATRVMGCSYLATGHYARIEKSPYDTARFAIRKAKDQKKDQSYFLFALAQDQLRKVIFPLGNISKREVLKWARNRRLEEMVQIESQEICFISAGRYSDFLENRVPPALLKAGPIKDLNGRVLGYHGGVHLYTVGQRRGLGIPSHAPYYVVKIEPETATIYVGRKKDIFSESATVQSVVWGAIEPPSAGSEFRAFVKIRQQHTPQPAIISVHSFTEAKVVFDEPQPAITPGQAAVFYDEDGFVLGGGFIKREASLDEKTSKPCGMEYQPA</sequence>
<dbReference type="NCBIfam" id="NF001138">
    <property type="entry name" value="PRK00143.1"/>
    <property type="match status" value="1"/>
</dbReference>
<dbReference type="GO" id="GO:0005524">
    <property type="term" value="F:ATP binding"/>
    <property type="evidence" value="ECO:0007669"/>
    <property type="project" value="UniProtKB-KW"/>
</dbReference>
<feature type="active site" description="Nucleophile" evidence="9">
    <location>
        <position position="101"/>
    </location>
</feature>
<evidence type="ECO:0000256" key="7">
    <source>
        <dbReference type="ARBA" id="ARBA00023157"/>
    </source>
</evidence>
<evidence type="ECO:0000256" key="4">
    <source>
        <dbReference type="ARBA" id="ARBA00022741"/>
    </source>
</evidence>
<dbReference type="EMBL" id="DQZW01000218">
    <property type="protein sequence ID" value="HDL90171.1"/>
    <property type="molecule type" value="Genomic_DNA"/>
</dbReference>
<dbReference type="InterPro" id="IPR004506">
    <property type="entry name" value="MnmA-like"/>
</dbReference>
<dbReference type="Proteomes" id="UP000886355">
    <property type="component" value="Unassembled WGS sequence"/>
</dbReference>
<evidence type="ECO:0000256" key="6">
    <source>
        <dbReference type="ARBA" id="ARBA00022884"/>
    </source>
</evidence>
<keyword evidence="5 9" id="KW-0067">ATP-binding</keyword>
<dbReference type="Pfam" id="PF03054">
    <property type="entry name" value="tRNA_Me_trans"/>
    <property type="match status" value="1"/>
</dbReference>
<evidence type="ECO:0000256" key="1">
    <source>
        <dbReference type="ARBA" id="ARBA00022555"/>
    </source>
</evidence>
<dbReference type="Gene3D" id="2.30.30.280">
    <property type="entry name" value="Adenine nucleotide alpha hydrolases-like domains"/>
    <property type="match status" value="1"/>
</dbReference>
<evidence type="ECO:0000313" key="12">
    <source>
        <dbReference type="EMBL" id="HDL90171.1"/>
    </source>
</evidence>
<keyword evidence="6 9" id="KW-0694">RNA-binding</keyword>
<comment type="caution">
    <text evidence="9">Lacks conserved residue(s) required for the propagation of feature annotation.</text>
</comment>
<feature type="binding site" evidence="9">
    <location>
        <begin position="14"/>
        <end position="21"/>
    </location>
    <ligand>
        <name>ATP</name>
        <dbReference type="ChEBI" id="CHEBI:30616"/>
    </ligand>
</feature>
<dbReference type="GO" id="GO:0103016">
    <property type="term" value="F:tRNA-uridine 2-sulfurtransferase activity"/>
    <property type="evidence" value="ECO:0007669"/>
    <property type="project" value="UniProtKB-EC"/>
</dbReference>
<dbReference type="Pfam" id="PF20259">
    <property type="entry name" value="tRNA_Me_trans_M"/>
    <property type="match status" value="1"/>
</dbReference>
<gene>
    <name evidence="9 12" type="primary">mnmA</name>
    <name evidence="12" type="ORF">ENG14_04640</name>
</gene>
<protein>
    <recommendedName>
        <fullName evidence="9">tRNA-specific 2-thiouridylase MnmA</fullName>
        <ecNumber evidence="9">2.8.1.13</ecNumber>
    </recommendedName>
</protein>
<evidence type="ECO:0000259" key="10">
    <source>
        <dbReference type="Pfam" id="PF20258"/>
    </source>
</evidence>
<name>A0A7C1AWT0_9BACT</name>
<evidence type="ECO:0000259" key="11">
    <source>
        <dbReference type="Pfam" id="PF20259"/>
    </source>
</evidence>
<feature type="site" description="Interaction with tRNA" evidence="9">
    <location>
        <position position="343"/>
    </location>
</feature>
<dbReference type="PANTHER" id="PTHR11933:SF5">
    <property type="entry name" value="MITOCHONDRIAL TRNA-SPECIFIC 2-THIOURIDYLASE 1"/>
    <property type="match status" value="1"/>
</dbReference>
<keyword evidence="4 9" id="KW-0547">Nucleotide-binding</keyword>
<proteinExistence type="inferred from homology"/>
<dbReference type="PANTHER" id="PTHR11933">
    <property type="entry name" value="TRNA 5-METHYLAMINOMETHYL-2-THIOURIDYLATE -METHYLTRANSFERASE"/>
    <property type="match status" value="1"/>
</dbReference>
<dbReference type="InterPro" id="IPR023382">
    <property type="entry name" value="MnmA-like_central_sf"/>
</dbReference>
<organism evidence="12">
    <name type="scientific">Thermodesulforhabdus norvegica</name>
    <dbReference type="NCBI Taxonomy" id="39841"/>
    <lineage>
        <taxon>Bacteria</taxon>
        <taxon>Pseudomonadati</taxon>
        <taxon>Thermodesulfobacteriota</taxon>
        <taxon>Syntrophobacteria</taxon>
        <taxon>Syntrophobacterales</taxon>
        <taxon>Thermodesulforhabdaceae</taxon>
        <taxon>Thermodesulforhabdus</taxon>
    </lineage>
</organism>
<keyword evidence="2 9" id="KW-0808">Transferase</keyword>
<comment type="catalytic activity">
    <reaction evidence="8 9">
        <text>S-sulfanyl-L-cysteinyl-[protein] + uridine(34) in tRNA + AH2 + ATP = 2-thiouridine(34) in tRNA + L-cysteinyl-[protein] + A + AMP + diphosphate + H(+)</text>
        <dbReference type="Rhea" id="RHEA:47032"/>
        <dbReference type="Rhea" id="RHEA-COMP:10131"/>
        <dbReference type="Rhea" id="RHEA-COMP:11726"/>
        <dbReference type="Rhea" id="RHEA-COMP:11727"/>
        <dbReference type="Rhea" id="RHEA-COMP:11728"/>
        <dbReference type="ChEBI" id="CHEBI:13193"/>
        <dbReference type="ChEBI" id="CHEBI:15378"/>
        <dbReference type="ChEBI" id="CHEBI:17499"/>
        <dbReference type="ChEBI" id="CHEBI:29950"/>
        <dbReference type="ChEBI" id="CHEBI:30616"/>
        <dbReference type="ChEBI" id="CHEBI:33019"/>
        <dbReference type="ChEBI" id="CHEBI:61963"/>
        <dbReference type="ChEBI" id="CHEBI:65315"/>
        <dbReference type="ChEBI" id="CHEBI:87170"/>
        <dbReference type="ChEBI" id="CHEBI:456215"/>
        <dbReference type="EC" id="2.8.1.13"/>
    </reaction>
</comment>
<feature type="binding site" evidence="9">
    <location>
        <position position="40"/>
    </location>
    <ligand>
        <name>ATP</name>
        <dbReference type="ChEBI" id="CHEBI:30616"/>
    </ligand>
</feature>
<dbReference type="GO" id="GO:0000049">
    <property type="term" value="F:tRNA binding"/>
    <property type="evidence" value="ECO:0007669"/>
    <property type="project" value="UniProtKB-KW"/>
</dbReference>
<dbReference type="InterPro" id="IPR046884">
    <property type="entry name" value="MnmA-like_central"/>
</dbReference>